<keyword evidence="2" id="KW-1185">Reference proteome</keyword>
<dbReference type="Pfam" id="PF00480">
    <property type="entry name" value="ROK"/>
    <property type="match status" value="1"/>
</dbReference>
<dbReference type="InterPro" id="IPR036390">
    <property type="entry name" value="WH_DNA-bd_sf"/>
</dbReference>
<dbReference type="PANTHER" id="PTHR18964:SF110">
    <property type="entry name" value="TRANSCRIPTIONAL REGULATOR, XYLR-RELATED"/>
    <property type="match status" value="1"/>
</dbReference>
<accession>A0A841GTX8</accession>
<sequence>MITESLKKIISYSWKNKVVTAKNISFDLGLEKSTVSRNISKLRGKNILIKTDELSPSNLGGRKTIVYSFNEKLGHILGISVEQDGIEYVKTDLFSNALEKKKIVQKINEKNIAFILREIIKENEDILGVGISIPGIIENNTVVFSEALSLKNFDLEKTLLLDIPIFVEKDSICGATRYSLESKNIVYFQLSVPYYVNEPVGLGVGIVIDGKPYYGHSNFSGEYKLNKSIYSKKISYEEFLKKSVSLNEFFDDISKKIGQISSILDPEVVVIGGNITLISGIEKLRNFVVEQVYMYEQRKMKIVIEDAKEFVNAEGAAINVLKNMFLKEEGIEYFCKKVILNE</sequence>
<dbReference type="EMBL" id="JACHEX010000007">
    <property type="protein sequence ID" value="MBB6063388.1"/>
    <property type="molecule type" value="Genomic_DNA"/>
</dbReference>
<dbReference type="AlphaFoldDB" id="A0A841GTX8"/>
<dbReference type="InterPro" id="IPR000600">
    <property type="entry name" value="ROK"/>
</dbReference>
<dbReference type="Gene3D" id="1.10.10.10">
    <property type="entry name" value="Winged helix-like DNA-binding domain superfamily/Winged helix DNA-binding domain"/>
    <property type="match status" value="1"/>
</dbReference>
<protein>
    <submittedName>
        <fullName evidence="1">Putative NBD/HSP70 family sugar kinase</fullName>
    </submittedName>
</protein>
<organism evidence="1 2">
    <name type="scientific">Thermosipho japonicus</name>
    <dbReference type="NCBI Taxonomy" id="90323"/>
    <lineage>
        <taxon>Bacteria</taxon>
        <taxon>Thermotogati</taxon>
        <taxon>Thermotogota</taxon>
        <taxon>Thermotogae</taxon>
        <taxon>Thermotogales</taxon>
        <taxon>Fervidobacteriaceae</taxon>
        <taxon>Thermosipho</taxon>
    </lineage>
</organism>
<dbReference type="Proteomes" id="UP000555828">
    <property type="component" value="Unassembled WGS sequence"/>
</dbReference>
<keyword evidence="1" id="KW-0808">Transferase</keyword>
<dbReference type="PANTHER" id="PTHR18964">
    <property type="entry name" value="ROK (REPRESSOR, ORF, KINASE) FAMILY"/>
    <property type="match status" value="1"/>
</dbReference>
<keyword evidence="1" id="KW-0418">Kinase</keyword>
<dbReference type="Gene3D" id="3.30.420.40">
    <property type="match status" value="3"/>
</dbReference>
<dbReference type="GO" id="GO:0016301">
    <property type="term" value="F:kinase activity"/>
    <property type="evidence" value="ECO:0007669"/>
    <property type="project" value="UniProtKB-KW"/>
</dbReference>
<proteinExistence type="predicted"/>
<reference evidence="1 2" key="1">
    <citation type="submission" date="2020-08" db="EMBL/GenBank/DDBJ databases">
        <title>Genomic Encyclopedia of Type Strains, Phase IV (KMG-IV): sequencing the most valuable type-strain genomes for metagenomic binning, comparative biology and taxonomic classification.</title>
        <authorList>
            <person name="Goeker M."/>
        </authorList>
    </citation>
    <scope>NUCLEOTIDE SEQUENCE [LARGE SCALE GENOMIC DNA]</scope>
    <source>
        <strain evidence="1 2">DSM 13481</strain>
    </source>
</reference>
<gene>
    <name evidence="1" type="ORF">HNP65_001859</name>
</gene>
<dbReference type="InterPro" id="IPR036388">
    <property type="entry name" value="WH-like_DNA-bd_sf"/>
</dbReference>
<dbReference type="SUPFAM" id="SSF53067">
    <property type="entry name" value="Actin-like ATPase domain"/>
    <property type="match status" value="1"/>
</dbReference>
<dbReference type="CDD" id="cd23763">
    <property type="entry name" value="ASKHA_ATPase_ROK"/>
    <property type="match status" value="1"/>
</dbReference>
<comment type="caution">
    <text evidence="1">The sequence shown here is derived from an EMBL/GenBank/DDBJ whole genome shotgun (WGS) entry which is preliminary data.</text>
</comment>
<dbReference type="SUPFAM" id="SSF46785">
    <property type="entry name" value="Winged helix' DNA-binding domain"/>
    <property type="match status" value="1"/>
</dbReference>
<name>A0A841GTX8_9BACT</name>
<evidence type="ECO:0000313" key="2">
    <source>
        <dbReference type="Proteomes" id="UP000555828"/>
    </source>
</evidence>
<dbReference type="InterPro" id="IPR043129">
    <property type="entry name" value="ATPase_NBD"/>
</dbReference>
<dbReference type="RefSeq" id="WP_184619961.1">
    <property type="nucleotide sequence ID" value="NZ_JACHEX010000007.1"/>
</dbReference>
<evidence type="ECO:0000313" key="1">
    <source>
        <dbReference type="EMBL" id="MBB6063388.1"/>
    </source>
</evidence>